<dbReference type="InterPro" id="IPR051543">
    <property type="entry name" value="Serine_Peptidase_S9A"/>
</dbReference>
<keyword evidence="2" id="KW-0645">Protease</keyword>
<reference evidence="7 8" key="1">
    <citation type="submission" date="2013-02" db="EMBL/GenBank/DDBJ databases">
        <title>The Genome Sequence of Enterococcus phoeniculicola BAA-412.</title>
        <authorList>
            <consortium name="The Broad Institute Genome Sequencing Platform"/>
            <consortium name="The Broad Institute Genome Sequencing Center for Infectious Disease"/>
            <person name="Earl A.M."/>
            <person name="Gilmore M.S."/>
            <person name="Lebreton F."/>
            <person name="Walker B."/>
            <person name="Young S.K."/>
            <person name="Zeng Q."/>
            <person name="Gargeya S."/>
            <person name="Fitzgerald M."/>
            <person name="Haas B."/>
            <person name="Abouelleil A."/>
            <person name="Alvarado L."/>
            <person name="Arachchi H.M."/>
            <person name="Berlin A.M."/>
            <person name="Chapman S.B."/>
            <person name="Dewar J."/>
            <person name="Goldberg J."/>
            <person name="Griggs A."/>
            <person name="Gujja S."/>
            <person name="Hansen M."/>
            <person name="Howarth C."/>
            <person name="Imamovic A."/>
            <person name="Larimer J."/>
            <person name="McCowan C."/>
            <person name="Murphy C."/>
            <person name="Neiman D."/>
            <person name="Pearson M."/>
            <person name="Priest M."/>
            <person name="Roberts A."/>
            <person name="Saif S."/>
            <person name="Shea T."/>
            <person name="Sisk P."/>
            <person name="Sykes S."/>
            <person name="Wortman J."/>
            <person name="Nusbaum C."/>
            <person name="Birren B."/>
        </authorList>
    </citation>
    <scope>NUCLEOTIDE SEQUENCE [LARGE SCALE GENOMIC DNA]</scope>
    <source>
        <strain evidence="7 8">ATCC BAA-412</strain>
    </source>
</reference>
<evidence type="ECO:0008006" key="9">
    <source>
        <dbReference type="Google" id="ProtNLM"/>
    </source>
</evidence>
<keyword evidence="4" id="KW-0720">Serine protease</keyword>
<dbReference type="InterPro" id="IPR001375">
    <property type="entry name" value="Peptidase_S9_cat"/>
</dbReference>
<dbReference type="PATRIC" id="fig|1158610.3.peg.2002"/>
<sequence length="668" mass="77024">MRVTSNSYENSYFHNLFERSDEEYLSKKIELKQIIESLSTKTSYIFRKNNFWYIFEEWILPNKGIIRRWDVKDESDWIPKKDFTTEFRKDNSTIIFDVGNLPKQFEGYEINRVSISSMDSYLAITVSKDGYFDIAISELESISQQTKWIRNISLEASFDFVDEGIVFVRTDHLGRPSKVYYESFIDPESILIYEEVEDIFRIRIQKVNEPYYTLIKSESYSRSEVYVYSTKQKLDLIEIWSKSKSKPVSINILTVQGKKYAGIVIKDKNRKGRCLLREIDGVRKVIPLCINIDETISIHKIWEINDVILVKYLKKEHIQIGVLLTKNIKNIEEIFLIKELQINSHSKLYQNNFSPNLLFFIEYNNICDETIFAYSMLDFKKSIVFQSNILTKDEKICSSMVWASSRDKNTQIPISLYWKCLSDDNDLYKRKGVVNVYGAYGKKEKGINLDPMAVAVIEAGFLYCIAHVRGGGFLGGKWYRAGKQGKKWNSIYDLIDCCDFLINEKILNEEQIGLISSSAGGIVAGASLNVRPNLFKAMLLFSPFINPLGALMDLEDPLSKTETIEWGDPINNPEDRKYIESYSPLQNVQNALGSKTSIVSITGLQDIYVSTKDILKWSNKLNYYKVDSKVYVNSQVGHGGIGAGDFEFISKILSNFLCSIGEKKYDNE</sequence>
<keyword evidence="3" id="KW-0378">Hydrolase</keyword>
<dbReference type="PRINTS" id="PR00862">
    <property type="entry name" value="PROLIGOPTASE"/>
</dbReference>
<evidence type="ECO:0000313" key="7">
    <source>
        <dbReference type="EMBL" id="EOL43030.1"/>
    </source>
</evidence>
<evidence type="ECO:0000256" key="1">
    <source>
        <dbReference type="ARBA" id="ARBA00005228"/>
    </source>
</evidence>
<dbReference type="GO" id="GO:0006508">
    <property type="term" value="P:proteolysis"/>
    <property type="evidence" value="ECO:0007669"/>
    <property type="project" value="UniProtKB-KW"/>
</dbReference>
<evidence type="ECO:0000256" key="2">
    <source>
        <dbReference type="ARBA" id="ARBA00022670"/>
    </source>
</evidence>
<proteinExistence type="inferred from homology"/>
<keyword evidence="8" id="KW-1185">Reference proteome</keyword>
<dbReference type="eggNOG" id="COG1770">
    <property type="taxonomic scope" value="Bacteria"/>
</dbReference>
<dbReference type="Proteomes" id="UP000013785">
    <property type="component" value="Unassembled WGS sequence"/>
</dbReference>
<feature type="domain" description="Peptidase S9A N-terminal" evidence="6">
    <location>
        <begin position="9"/>
        <end position="240"/>
    </location>
</feature>
<dbReference type="AlphaFoldDB" id="R3WMH2"/>
<dbReference type="EMBL" id="AJAT01000016">
    <property type="protein sequence ID" value="EOL43030.1"/>
    <property type="molecule type" value="Genomic_DNA"/>
</dbReference>
<dbReference type="SUPFAM" id="SSF53474">
    <property type="entry name" value="alpha/beta-Hydrolases"/>
    <property type="match status" value="1"/>
</dbReference>
<dbReference type="Gene3D" id="2.130.10.120">
    <property type="entry name" value="Prolyl oligopeptidase, N-terminal domain"/>
    <property type="match status" value="1"/>
</dbReference>
<evidence type="ECO:0000256" key="4">
    <source>
        <dbReference type="ARBA" id="ARBA00022825"/>
    </source>
</evidence>
<evidence type="ECO:0000313" key="8">
    <source>
        <dbReference type="Proteomes" id="UP000013785"/>
    </source>
</evidence>
<accession>R3WMH2</accession>
<gene>
    <name evidence="7" type="ORF">UC3_02007</name>
</gene>
<protein>
    <recommendedName>
        <fullName evidence="9">Peptidase S9 prolyl oligopeptidase catalytic domain-containing protein</fullName>
    </recommendedName>
</protein>
<comment type="similarity">
    <text evidence="1">Belongs to the peptidase S9A family.</text>
</comment>
<dbReference type="Pfam" id="PF00326">
    <property type="entry name" value="Peptidase_S9"/>
    <property type="match status" value="1"/>
</dbReference>
<dbReference type="PANTHER" id="PTHR11757">
    <property type="entry name" value="PROTEASE FAMILY S9A OLIGOPEPTIDASE"/>
    <property type="match status" value="1"/>
</dbReference>
<dbReference type="HOGENOM" id="CLU_423840_0_0_9"/>
<dbReference type="STRING" id="154621.RV11_GL003152"/>
<dbReference type="GO" id="GO:0004252">
    <property type="term" value="F:serine-type endopeptidase activity"/>
    <property type="evidence" value="ECO:0007669"/>
    <property type="project" value="InterPro"/>
</dbReference>
<dbReference type="InterPro" id="IPR023302">
    <property type="entry name" value="Pept_S9A_N"/>
</dbReference>
<dbReference type="MEROPS" id="S09.015"/>
<feature type="domain" description="Peptidase S9 prolyl oligopeptidase catalytic" evidence="5">
    <location>
        <begin position="456"/>
        <end position="641"/>
    </location>
</feature>
<evidence type="ECO:0000256" key="3">
    <source>
        <dbReference type="ARBA" id="ARBA00022801"/>
    </source>
</evidence>
<dbReference type="InterPro" id="IPR002470">
    <property type="entry name" value="Peptidase_S9A"/>
</dbReference>
<dbReference type="InterPro" id="IPR029058">
    <property type="entry name" value="AB_hydrolase_fold"/>
</dbReference>
<organism evidence="7 8">
    <name type="scientific">Enterococcus phoeniculicola ATCC BAA-412</name>
    <dbReference type="NCBI Taxonomy" id="1158610"/>
    <lineage>
        <taxon>Bacteria</taxon>
        <taxon>Bacillati</taxon>
        <taxon>Bacillota</taxon>
        <taxon>Bacilli</taxon>
        <taxon>Lactobacillales</taxon>
        <taxon>Enterococcaceae</taxon>
        <taxon>Enterococcus</taxon>
    </lineage>
</organism>
<dbReference type="PANTHER" id="PTHR11757:SF19">
    <property type="entry name" value="PROLYL ENDOPEPTIDASE-LIKE"/>
    <property type="match status" value="1"/>
</dbReference>
<name>R3WMH2_9ENTE</name>
<dbReference type="Pfam" id="PF02897">
    <property type="entry name" value="Peptidase_S9_N"/>
    <property type="match status" value="1"/>
</dbReference>
<comment type="caution">
    <text evidence="7">The sequence shown here is derived from an EMBL/GenBank/DDBJ whole genome shotgun (WGS) entry which is preliminary data.</text>
</comment>
<evidence type="ECO:0000259" key="5">
    <source>
        <dbReference type="Pfam" id="PF00326"/>
    </source>
</evidence>
<dbReference type="Gene3D" id="3.40.50.1820">
    <property type="entry name" value="alpha/beta hydrolase"/>
    <property type="match status" value="1"/>
</dbReference>
<evidence type="ECO:0000259" key="6">
    <source>
        <dbReference type="Pfam" id="PF02897"/>
    </source>
</evidence>